<dbReference type="Gene3D" id="3.40.50.2020">
    <property type="match status" value="1"/>
</dbReference>
<dbReference type="Proteomes" id="UP000248410">
    <property type="component" value="Chromosome"/>
</dbReference>
<dbReference type="RefSeq" id="WP_110379515.1">
    <property type="nucleotide sequence ID" value="NZ_CP029288.2"/>
</dbReference>
<keyword evidence="5" id="KW-1185">Reference proteome</keyword>
<evidence type="ECO:0000256" key="1">
    <source>
        <dbReference type="ARBA" id="ARBA00022676"/>
    </source>
</evidence>
<dbReference type="GeneID" id="36836909"/>
<name>A0A2U9IKV9_9CREN</name>
<dbReference type="KEGG" id="asul:DFR86_03030"/>
<keyword evidence="2 4" id="KW-0808">Transferase</keyword>
<gene>
    <name evidence="4" type="ORF">DFR86_03030</name>
</gene>
<dbReference type="GO" id="GO:0016757">
    <property type="term" value="F:glycosyltransferase activity"/>
    <property type="evidence" value="ECO:0007669"/>
    <property type="project" value="UniProtKB-KW"/>
</dbReference>
<protein>
    <submittedName>
        <fullName evidence="4">Phosphoribosyltransferase</fullName>
    </submittedName>
</protein>
<reference evidence="4 5" key="1">
    <citation type="submission" date="2018-05" db="EMBL/GenBank/DDBJ databases">
        <title>Complete Genome Sequences of Extremely Thermoacidophilic, Metal-Mobilizing Type-Strain Members of the Archaeal Family Sulfolobaceae: Acidianus brierleyi DSM-1651T, Acidianus sulfidivorans DSM-18786T, Metallosphaera hakonensis DSM-7519T, and Metallosphaera prunae DSM-10039T.</title>
        <authorList>
            <person name="Counts J.A."/>
            <person name="Kelly R.M."/>
        </authorList>
    </citation>
    <scope>NUCLEOTIDE SEQUENCE [LARGE SCALE GENOMIC DNA]</scope>
    <source>
        <strain evidence="4 5">JP7</strain>
    </source>
</reference>
<dbReference type="InterPro" id="IPR029057">
    <property type="entry name" value="PRTase-like"/>
</dbReference>
<evidence type="ECO:0000259" key="3">
    <source>
        <dbReference type="Pfam" id="PF00156"/>
    </source>
</evidence>
<dbReference type="OrthoDB" id="4952at2157"/>
<keyword evidence="1 4" id="KW-0328">Glycosyltransferase</keyword>
<dbReference type="EMBL" id="CP029288">
    <property type="protein sequence ID" value="AWR96625.1"/>
    <property type="molecule type" value="Genomic_DNA"/>
</dbReference>
<evidence type="ECO:0000256" key="2">
    <source>
        <dbReference type="ARBA" id="ARBA00022679"/>
    </source>
</evidence>
<sequence length="174" mass="20035">MVEYYIPSWDDIEDSIFEIAEKIIQDNFKPDAIIAILTGGVIPAKLFSDLLGIKNIKYIEIKFYKGVGKTDSKPTIKAVYVNDLENKNVLIVDDVADSGETLDAVSNIITMFNPKVIKTATIYIKPWAKRIPDYYSKSIDKWIIFPWDKWDVVRENNDAPVKNKDRFLKLMARK</sequence>
<dbReference type="CDD" id="cd06223">
    <property type="entry name" value="PRTases_typeI"/>
    <property type="match status" value="1"/>
</dbReference>
<dbReference type="InterPro" id="IPR000836">
    <property type="entry name" value="PRTase_dom"/>
</dbReference>
<dbReference type="SUPFAM" id="SSF53271">
    <property type="entry name" value="PRTase-like"/>
    <property type="match status" value="1"/>
</dbReference>
<proteinExistence type="predicted"/>
<feature type="domain" description="Phosphoribosyltransferase" evidence="3">
    <location>
        <begin position="8"/>
        <end position="148"/>
    </location>
</feature>
<dbReference type="PANTHER" id="PTHR43363:SF1">
    <property type="entry name" value="HYPOXANTHINE-GUANINE PHOSPHORIBOSYLTRANSFERASE"/>
    <property type="match status" value="1"/>
</dbReference>
<evidence type="ECO:0000313" key="5">
    <source>
        <dbReference type="Proteomes" id="UP000248410"/>
    </source>
</evidence>
<accession>A0A2U9IKV9</accession>
<dbReference type="Pfam" id="PF00156">
    <property type="entry name" value="Pribosyltran"/>
    <property type="match status" value="1"/>
</dbReference>
<dbReference type="AlphaFoldDB" id="A0A2U9IKV9"/>
<dbReference type="PANTHER" id="PTHR43363">
    <property type="entry name" value="HYPOXANTHINE PHOSPHORIBOSYLTRANSFERASE"/>
    <property type="match status" value="1"/>
</dbReference>
<evidence type="ECO:0000313" key="4">
    <source>
        <dbReference type="EMBL" id="AWR96625.1"/>
    </source>
</evidence>
<organism evidence="4 5">
    <name type="scientific">Acidianus sulfidivorans JP7</name>
    <dbReference type="NCBI Taxonomy" id="619593"/>
    <lineage>
        <taxon>Archaea</taxon>
        <taxon>Thermoproteota</taxon>
        <taxon>Thermoprotei</taxon>
        <taxon>Sulfolobales</taxon>
        <taxon>Sulfolobaceae</taxon>
        <taxon>Acidianus</taxon>
    </lineage>
</organism>